<keyword evidence="3" id="KW-1185">Reference proteome</keyword>
<feature type="compositionally biased region" description="Basic and acidic residues" evidence="1">
    <location>
        <begin position="365"/>
        <end position="377"/>
    </location>
</feature>
<dbReference type="Proteomes" id="UP000887565">
    <property type="component" value="Unplaced"/>
</dbReference>
<feature type="region of interest" description="Disordered" evidence="1">
    <location>
        <begin position="354"/>
        <end position="390"/>
    </location>
</feature>
<evidence type="ECO:0000259" key="2">
    <source>
        <dbReference type="Pfam" id="PF16562"/>
    </source>
</evidence>
<sequence>MQLGGWKILGFGSIKKIDLMESTKSGPPLRSYYLTPQLSCIRREVKRIRCHSYCRSNRTSSKVSGAIPSNNNQLQQQKLKTSSNLSLLAVDKTVIDLQISDLNNNETTIVNLSWNIEEPTNMLDWIGLYMIGEKNPFRYLDYKCNNACSKANGTFAWKLGSDLIEKLRTRPNVKVCFKYYDGISGKLRALSPILRLILPGIEDHKKIAQSEPAYRSIHQTQLKITNVSCSGLQSIYNHELRIFHEADNKIVYKSGSQRGACPSWNLSDVEIMCQNRTAADSIVFEIKIATSNLDDATVWTYAGNDTTTNNNNDQSGTQIGIGKNISCFANERFNNDPSRLNDYHVTNDFFSGNLASSSSESDTEMTLRLKNERKEKPSAGQHGDYGNDIGTDKEIVNSLSRLAYLSYNFLVEPRENTSLEIGRAVSHKASRSVEDYSGEDLVLAVLEGQEESNGAYGSSGTVDDATVRNCHKIGPMLTTASPVICRHNQSLCYHDFIRLNRHKAHHSEAMQNQCVS</sequence>
<organism evidence="3 4">
    <name type="scientific">Romanomermis culicivorax</name>
    <name type="common">Nematode worm</name>
    <dbReference type="NCBI Taxonomy" id="13658"/>
    <lineage>
        <taxon>Eukaryota</taxon>
        <taxon>Metazoa</taxon>
        <taxon>Ecdysozoa</taxon>
        <taxon>Nematoda</taxon>
        <taxon>Enoplea</taxon>
        <taxon>Dorylaimia</taxon>
        <taxon>Mermithida</taxon>
        <taxon>Mermithoidea</taxon>
        <taxon>Mermithidae</taxon>
        <taxon>Romanomermis</taxon>
    </lineage>
</organism>
<evidence type="ECO:0000313" key="4">
    <source>
        <dbReference type="WBParaSite" id="nRc.2.0.1.t19767-RA"/>
    </source>
</evidence>
<protein>
    <submittedName>
        <fullName evidence="4">E3 ubiquitin-protein ligase HECW1/2 N-terminal domain-containing protein</fullName>
    </submittedName>
</protein>
<dbReference type="WBParaSite" id="nRc.2.0.1.t19767-RA">
    <property type="protein sequence ID" value="nRc.2.0.1.t19767-RA"/>
    <property type="gene ID" value="nRc.2.0.1.g19767"/>
</dbReference>
<dbReference type="Pfam" id="PF16562">
    <property type="entry name" value="HECW_N"/>
    <property type="match status" value="1"/>
</dbReference>
<accession>A0A915J242</accession>
<dbReference type="InterPro" id="IPR032348">
    <property type="entry name" value="HECW_N"/>
</dbReference>
<dbReference type="AlphaFoldDB" id="A0A915J242"/>
<reference evidence="4" key="1">
    <citation type="submission" date="2022-11" db="UniProtKB">
        <authorList>
            <consortium name="WormBaseParasite"/>
        </authorList>
    </citation>
    <scope>IDENTIFICATION</scope>
</reference>
<proteinExistence type="predicted"/>
<evidence type="ECO:0000256" key="1">
    <source>
        <dbReference type="SAM" id="MobiDB-lite"/>
    </source>
</evidence>
<dbReference type="Gene3D" id="2.60.40.2840">
    <property type="match status" value="1"/>
</dbReference>
<feature type="domain" description="E3 ubiquitin-protein ligase HECW1/2 N-terminal" evidence="2">
    <location>
        <begin position="108"/>
        <end position="196"/>
    </location>
</feature>
<evidence type="ECO:0000313" key="3">
    <source>
        <dbReference type="Proteomes" id="UP000887565"/>
    </source>
</evidence>
<name>A0A915J242_ROMCU</name>